<organism evidence="2 3">
    <name type="scientific">Rubus argutus</name>
    <name type="common">Southern blackberry</name>
    <dbReference type="NCBI Taxonomy" id="59490"/>
    <lineage>
        <taxon>Eukaryota</taxon>
        <taxon>Viridiplantae</taxon>
        <taxon>Streptophyta</taxon>
        <taxon>Embryophyta</taxon>
        <taxon>Tracheophyta</taxon>
        <taxon>Spermatophyta</taxon>
        <taxon>Magnoliopsida</taxon>
        <taxon>eudicotyledons</taxon>
        <taxon>Gunneridae</taxon>
        <taxon>Pentapetalae</taxon>
        <taxon>rosids</taxon>
        <taxon>fabids</taxon>
        <taxon>Rosales</taxon>
        <taxon>Rosaceae</taxon>
        <taxon>Rosoideae</taxon>
        <taxon>Rosoideae incertae sedis</taxon>
        <taxon>Rubus</taxon>
    </lineage>
</organism>
<reference evidence="2 3" key="1">
    <citation type="journal article" date="2023" name="G3 (Bethesda)">
        <title>A chromosome-length genome assembly and annotation of blackberry (Rubus argutus, cv. 'Hillquist').</title>
        <authorList>
            <person name="Bruna T."/>
            <person name="Aryal R."/>
            <person name="Dudchenko O."/>
            <person name="Sargent D.J."/>
            <person name="Mead D."/>
            <person name="Buti M."/>
            <person name="Cavallini A."/>
            <person name="Hytonen T."/>
            <person name="Andres J."/>
            <person name="Pham M."/>
            <person name="Weisz D."/>
            <person name="Mascagni F."/>
            <person name="Usai G."/>
            <person name="Natali L."/>
            <person name="Bassil N."/>
            <person name="Fernandez G.E."/>
            <person name="Lomsadze A."/>
            <person name="Armour M."/>
            <person name="Olukolu B."/>
            <person name="Poorten T."/>
            <person name="Britton C."/>
            <person name="Davik J."/>
            <person name="Ashrafi H."/>
            <person name="Aiden E.L."/>
            <person name="Borodovsky M."/>
            <person name="Worthington M."/>
        </authorList>
    </citation>
    <scope>NUCLEOTIDE SEQUENCE [LARGE SCALE GENOMIC DNA]</scope>
    <source>
        <strain evidence="2">PI 553951</strain>
    </source>
</reference>
<dbReference type="PANTHER" id="PTHR47123">
    <property type="entry name" value="F-BOX PROTEIN SKIP23"/>
    <property type="match status" value="1"/>
</dbReference>
<keyword evidence="3" id="KW-1185">Reference proteome</keyword>
<feature type="domain" description="KIB1-4 beta-propeller" evidence="1">
    <location>
        <begin position="2"/>
        <end position="171"/>
    </location>
</feature>
<proteinExistence type="predicted"/>
<protein>
    <recommendedName>
        <fullName evidence="1">KIB1-4 beta-propeller domain-containing protein</fullName>
    </recommendedName>
</protein>
<name>A0AAW1YHE9_RUBAR</name>
<comment type="caution">
    <text evidence="2">The sequence shown here is derived from an EMBL/GenBank/DDBJ whole genome shotgun (WGS) entry which is preliminary data.</text>
</comment>
<sequence>MRFGDQNWSRVDENNSHYDDLIVYKGQCYVVDRWGTISWISTALQVIQYSPPLCGFGGHKHLVECCGDLYVVDRYIGSERSQPQRTFNYIHCDGEAVDFKVYRLDQEWGKWINVTNLGDQVIVLSYDGSFSVSTRHFSGVKGNCIMFTEQDFGPLPAAIGGRSRSRHCRVFDLDDGSMSNIGYSQMFRTPSSWLTIN</sequence>
<dbReference type="EMBL" id="JBEDUW010000001">
    <property type="protein sequence ID" value="KAK9948297.1"/>
    <property type="molecule type" value="Genomic_DNA"/>
</dbReference>
<evidence type="ECO:0000313" key="2">
    <source>
        <dbReference type="EMBL" id="KAK9948297.1"/>
    </source>
</evidence>
<dbReference type="AlphaFoldDB" id="A0AAW1YHE9"/>
<evidence type="ECO:0000259" key="1">
    <source>
        <dbReference type="Pfam" id="PF03478"/>
    </source>
</evidence>
<evidence type="ECO:0000313" key="3">
    <source>
        <dbReference type="Proteomes" id="UP001457282"/>
    </source>
</evidence>
<dbReference type="InterPro" id="IPR005174">
    <property type="entry name" value="KIB1-4_b-propeller"/>
</dbReference>
<dbReference type="InterPro" id="IPR051304">
    <property type="entry name" value="SCF_F-box_domain"/>
</dbReference>
<dbReference type="Proteomes" id="UP001457282">
    <property type="component" value="Unassembled WGS sequence"/>
</dbReference>
<accession>A0AAW1YHE9</accession>
<dbReference type="Pfam" id="PF03478">
    <property type="entry name" value="Beta-prop_KIB1-4"/>
    <property type="match status" value="1"/>
</dbReference>
<dbReference type="PANTHER" id="PTHR47123:SF28">
    <property type="entry name" value="F-BOX DOMAIN-CONTAINING PROTEIN"/>
    <property type="match status" value="1"/>
</dbReference>
<gene>
    <name evidence="2" type="ORF">M0R45_003880</name>
</gene>